<evidence type="ECO:0000256" key="1">
    <source>
        <dbReference type="ARBA" id="ARBA00022946"/>
    </source>
</evidence>
<dbReference type="InterPro" id="IPR017703">
    <property type="entry name" value="YgfZ/GCV_T_CS"/>
</dbReference>
<proteinExistence type="predicted"/>
<dbReference type="EMBL" id="CP048630">
    <property type="protein sequence ID" value="QIB33882.1"/>
    <property type="molecule type" value="Genomic_DNA"/>
</dbReference>
<dbReference type="InterPro" id="IPR057460">
    <property type="entry name" value="CAF17_C"/>
</dbReference>
<dbReference type="KEGG" id="apra:G3A50_09300"/>
<dbReference type="InterPro" id="IPR027266">
    <property type="entry name" value="TrmE/GcvT-like"/>
</dbReference>
<dbReference type="PANTHER" id="PTHR22602:SF0">
    <property type="entry name" value="TRANSFERASE CAF17, MITOCHONDRIAL-RELATED"/>
    <property type="match status" value="1"/>
</dbReference>
<keyword evidence="4" id="KW-1185">Reference proteome</keyword>
<dbReference type="Proteomes" id="UP000464751">
    <property type="component" value="Chromosome"/>
</dbReference>
<evidence type="ECO:0000259" key="2">
    <source>
        <dbReference type="Pfam" id="PF25455"/>
    </source>
</evidence>
<dbReference type="AlphaFoldDB" id="A0A6P1YLC2"/>
<feature type="domain" description="CAF17 C-terminal" evidence="2">
    <location>
        <begin position="201"/>
        <end position="273"/>
    </location>
</feature>
<dbReference type="Pfam" id="PF25455">
    <property type="entry name" value="Beta-barrel_CAF17_C"/>
    <property type="match status" value="1"/>
</dbReference>
<gene>
    <name evidence="3" type="ORF">G3A50_09300</name>
</gene>
<dbReference type="GO" id="GO:0016226">
    <property type="term" value="P:iron-sulfur cluster assembly"/>
    <property type="evidence" value="ECO:0007669"/>
    <property type="project" value="TreeGrafter"/>
</dbReference>
<sequence length="283" mass="30151">MPVAVLKERAVARVAGADAAHFLDNLLTARTPTQPGEARYGALLTPQGKIVVDMFIVATEAGFRLDVPRIALPDLLKRLQLYRLRAKVEIGALDDLAIAVAWGESSPLVDAFAYDDPRLAGLGRRFLLPVAEAAQIAAVPEEVWQAHRIALGVPEGGADFLYGDAFPHEADMDQLGGIDFDKGCYVGQEIVSRMQHRGTARTRVIPFAVCGPPPAEGTPILAGGKTIGRVGSGVDGRTLGLVRLDRLEEARAGGHVVEADGLALVAERPDWVRFAVPGTERAA</sequence>
<protein>
    <submittedName>
        <fullName evidence="3">Folate-binding protein YgfZ</fullName>
    </submittedName>
</protein>
<dbReference type="PANTHER" id="PTHR22602">
    <property type="entry name" value="TRANSFERASE CAF17, MITOCHONDRIAL-RELATED"/>
    <property type="match status" value="1"/>
</dbReference>
<evidence type="ECO:0000313" key="3">
    <source>
        <dbReference type="EMBL" id="QIB33882.1"/>
    </source>
</evidence>
<dbReference type="InterPro" id="IPR045179">
    <property type="entry name" value="YgfZ/GcvT"/>
</dbReference>
<reference evidence="3 4" key="1">
    <citation type="submission" date="2020-02" db="EMBL/GenBank/DDBJ databases">
        <authorList>
            <person name="Li G."/>
        </authorList>
    </citation>
    <scope>NUCLEOTIDE SEQUENCE [LARGE SCALE GENOMIC DNA]</scope>
    <source>
        <strain evidence="3 4">DSM 102029</strain>
    </source>
</reference>
<name>A0A6P1YLC2_9HYPH</name>
<dbReference type="RefSeq" id="WP_163074977.1">
    <property type="nucleotide sequence ID" value="NZ_CP048630.1"/>
</dbReference>
<accession>A0A6P1YLC2</accession>
<dbReference type="PIRSF" id="PIRSF006487">
    <property type="entry name" value="GcvT"/>
    <property type="match status" value="1"/>
</dbReference>
<dbReference type="SUPFAM" id="SSF103025">
    <property type="entry name" value="Folate-binding domain"/>
    <property type="match status" value="1"/>
</dbReference>
<keyword evidence="1" id="KW-0809">Transit peptide</keyword>
<evidence type="ECO:0000313" key="4">
    <source>
        <dbReference type="Proteomes" id="UP000464751"/>
    </source>
</evidence>
<organism evidence="3 4">
    <name type="scientific">Ancylobacter pratisalsi</name>
    <dbReference type="NCBI Taxonomy" id="1745854"/>
    <lineage>
        <taxon>Bacteria</taxon>
        <taxon>Pseudomonadati</taxon>
        <taxon>Pseudomonadota</taxon>
        <taxon>Alphaproteobacteria</taxon>
        <taxon>Hyphomicrobiales</taxon>
        <taxon>Xanthobacteraceae</taxon>
        <taxon>Ancylobacter</taxon>
    </lineage>
</organism>
<dbReference type="NCBIfam" id="TIGR03317">
    <property type="entry name" value="ygfZ_signature"/>
    <property type="match status" value="1"/>
</dbReference>
<dbReference type="Gene3D" id="3.30.1360.120">
    <property type="entry name" value="Probable tRNA modification gtpase trme, domain 1"/>
    <property type="match status" value="2"/>
</dbReference>